<comment type="caution">
    <text evidence="2">The sequence shown here is derived from an EMBL/GenBank/DDBJ whole genome shotgun (WGS) entry which is preliminary data.</text>
</comment>
<name>A0A2W4EW37_9HYPH</name>
<feature type="region of interest" description="Disordered" evidence="1">
    <location>
        <begin position="34"/>
        <end position="54"/>
    </location>
</feature>
<gene>
    <name evidence="2" type="ORF">CPY51_09070</name>
</gene>
<evidence type="ECO:0000313" key="2">
    <source>
        <dbReference type="EMBL" id="PZM14843.1"/>
    </source>
</evidence>
<sequence>MMWFLLLQEQQVRAVVPANDRLLRCHGDSLTDVDPTADYADAKGPIPARSSRTASEGMADRWNYSHKDEPLWTGEIAAAQLYCQSNPFACDPCRS</sequence>
<accession>A0A2W4EW37</accession>
<dbReference type="EMBL" id="PCDP01000029">
    <property type="protein sequence ID" value="PZM14843.1"/>
    <property type="molecule type" value="Genomic_DNA"/>
</dbReference>
<keyword evidence="3" id="KW-1185">Reference proteome</keyword>
<protein>
    <submittedName>
        <fullName evidence="2">Uncharacterized protein</fullName>
    </submittedName>
</protein>
<proteinExistence type="predicted"/>
<organism evidence="2 3">
    <name type="scientific">Rhizobium tubonense</name>
    <dbReference type="NCBI Taxonomy" id="484088"/>
    <lineage>
        <taxon>Bacteria</taxon>
        <taxon>Pseudomonadati</taxon>
        <taxon>Pseudomonadota</taxon>
        <taxon>Alphaproteobacteria</taxon>
        <taxon>Hyphomicrobiales</taxon>
        <taxon>Rhizobiaceae</taxon>
        <taxon>Rhizobium/Agrobacterium group</taxon>
        <taxon>Rhizobium</taxon>
    </lineage>
</organism>
<reference evidence="2 3" key="1">
    <citation type="journal article" date="2018" name="Sci. Rep.">
        <title>Rhizobium tumorigenes sp. nov., a novel plant tumorigenic bacterium isolated from cane gall tumors on thornless blackberry.</title>
        <authorList>
            <person name="Kuzmanovi N."/>
            <person name="Smalla K."/>
            <person name="Gronow S."/>
            <person name="PuBawska J."/>
        </authorList>
    </citation>
    <scope>NUCLEOTIDE SEQUENCE [LARGE SCALE GENOMIC DNA]</scope>
    <source>
        <strain evidence="2 3">CCBAU 85046</strain>
    </source>
</reference>
<evidence type="ECO:0000313" key="3">
    <source>
        <dbReference type="Proteomes" id="UP000248925"/>
    </source>
</evidence>
<dbReference type="Proteomes" id="UP000248925">
    <property type="component" value="Unassembled WGS sequence"/>
</dbReference>
<evidence type="ECO:0000256" key="1">
    <source>
        <dbReference type="SAM" id="MobiDB-lite"/>
    </source>
</evidence>
<dbReference type="AlphaFoldDB" id="A0A2W4EW37"/>